<dbReference type="InterPro" id="IPR011006">
    <property type="entry name" value="CheY-like_superfamily"/>
</dbReference>
<dbReference type="GO" id="GO:0003677">
    <property type="term" value="F:DNA binding"/>
    <property type="evidence" value="ECO:0007669"/>
    <property type="project" value="UniProtKB-KW"/>
</dbReference>
<dbReference type="InterPro" id="IPR036388">
    <property type="entry name" value="WH-like_DNA-bd_sf"/>
</dbReference>
<dbReference type="PROSITE" id="PS00622">
    <property type="entry name" value="HTH_LUXR_1"/>
    <property type="match status" value="1"/>
</dbReference>
<name>A0A420FI04_9SPHI</name>
<dbReference type="InterPro" id="IPR000792">
    <property type="entry name" value="Tscrpt_reg_LuxR_C"/>
</dbReference>
<dbReference type="InterPro" id="IPR016032">
    <property type="entry name" value="Sig_transdc_resp-reg_C-effctor"/>
</dbReference>
<dbReference type="CDD" id="cd06170">
    <property type="entry name" value="LuxR_C_like"/>
    <property type="match status" value="1"/>
</dbReference>
<dbReference type="PANTHER" id="PTHR43214:SF41">
    <property type="entry name" value="NITRATE_NITRITE RESPONSE REGULATOR PROTEIN NARP"/>
    <property type="match status" value="1"/>
</dbReference>
<sequence>MITVGIIDMDEQERVETKKIISEKNIAESTIPVHVLFDRDTLASSGRNQVPDVMIVDIDHQDSLIVERVKSVFPRAEILVLTNNCDVRMVRSCFRQGAVGYMLKKTCLQSLKNAITMTLGNGSFISPSVNRALIEQAFSAKRSENLLTARELQIANGILEGLSYKMIAQKYAISLDTVRIYIKRIYRKFQINSKGELIAQLTA</sequence>
<evidence type="ECO:0000313" key="5">
    <source>
        <dbReference type="Proteomes" id="UP000286402"/>
    </source>
</evidence>
<dbReference type="Pfam" id="PF00196">
    <property type="entry name" value="GerE"/>
    <property type="match status" value="1"/>
</dbReference>
<dbReference type="GO" id="GO:0006355">
    <property type="term" value="P:regulation of DNA-templated transcription"/>
    <property type="evidence" value="ECO:0007669"/>
    <property type="project" value="InterPro"/>
</dbReference>
<accession>A0A420FI04</accession>
<evidence type="ECO:0000256" key="2">
    <source>
        <dbReference type="ARBA" id="ARBA00023125"/>
    </source>
</evidence>
<dbReference type="Gene3D" id="1.10.10.10">
    <property type="entry name" value="Winged helix-like DNA-binding domain superfamily/Winged helix DNA-binding domain"/>
    <property type="match status" value="1"/>
</dbReference>
<evidence type="ECO:0000313" key="4">
    <source>
        <dbReference type="EMBL" id="RKF32558.1"/>
    </source>
</evidence>
<protein>
    <submittedName>
        <fullName evidence="4">Uncharacterized protein</fullName>
    </submittedName>
</protein>
<dbReference type="EMBL" id="MCAQ01000027">
    <property type="protein sequence ID" value="RKF32558.1"/>
    <property type="molecule type" value="Genomic_DNA"/>
</dbReference>
<keyword evidence="3" id="KW-0804">Transcription</keyword>
<dbReference type="SUPFAM" id="SSF52172">
    <property type="entry name" value="CheY-like"/>
    <property type="match status" value="1"/>
</dbReference>
<dbReference type="PANTHER" id="PTHR43214">
    <property type="entry name" value="TWO-COMPONENT RESPONSE REGULATOR"/>
    <property type="match status" value="1"/>
</dbReference>
<dbReference type="PROSITE" id="PS50043">
    <property type="entry name" value="HTH_LUXR_2"/>
    <property type="match status" value="1"/>
</dbReference>
<keyword evidence="2" id="KW-0238">DNA-binding</keyword>
<dbReference type="RefSeq" id="WP_120335820.1">
    <property type="nucleotide sequence ID" value="NZ_CP070350.1"/>
</dbReference>
<comment type="caution">
    <text evidence="4">The sequence shown here is derived from an EMBL/GenBank/DDBJ whole genome shotgun (WGS) entry which is preliminary data.</text>
</comment>
<reference evidence="4 5" key="1">
    <citation type="submission" date="2016-07" db="EMBL/GenBank/DDBJ databases">
        <title>Genome analysis of Sphingobacterium siyangense T12B17.</title>
        <authorList>
            <person name="Xu D."/>
            <person name="Su Y."/>
            <person name="Zheng S."/>
        </authorList>
    </citation>
    <scope>NUCLEOTIDE SEQUENCE [LARGE SCALE GENOMIC DNA]</scope>
    <source>
        <strain evidence="4 5">T12B17</strain>
    </source>
</reference>
<dbReference type="SMART" id="SM00421">
    <property type="entry name" value="HTH_LUXR"/>
    <property type="match status" value="1"/>
</dbReference>
<keyword evidence="5" id="KW-1185">Reference proteome</keyword>
<gene>
    <name evidence="4" type="ORF">BCY89_15425</name>
</gene>
<proteinExistence type="predicted"/>
<evidence type="ECO:0000256" key="3">
    <source>
        <dbReference type="ARBA" id="ARBA00023163"/>
    </source>
</evidence>
<dbReference type="InterPro" id="IPR039420">
    <property type="entry name" value="WalR-like"/>
</dbReference>
<dbReference type="SUPFAM" id="SSF46894">
    <property type="entry name" value="C-terminal effector domain of the bipartite response regulators"/>
    <property type="match status" value="1"/>
</dbReference>
<dbReference type="PRINTS" id="PR00038">
    <property type="entry name" value="HTHLUXR"/>
</dbReference>
<dbReference type="Proteomes" id="UP000286402">
    <property type="component" value="Unassembled WGS sequence"/>
</dbReference>
<dbReference type="Gene3D" id="3.40.50.2300">
    <property type="match status" value="1"/>
</dbReference>
<keyword evidence="1" id="KW-0805">Transcription regulation</keyword>
<dbReference type="AlphaFoldDB" id="A0A420FI04"/>
<organism evidence="4 5">
    <name type="scientific">Sphingobacterium siyangense</name>
    <dbReference type="NCBI Taxonomy" id="459529"/>
    <lineage>
        <taxon>Bacteria</taxon>
        <taxon>Pseudomonadati</taxon>
        <taxon>Bacteroidota</taxon>
        <taxon>Sphingobacteriia</taxon>
        <taxon>Sphingobacteriales</taxon>
        <taxon>Sphingobacteriaceae</taxon>
        <taxon>Sphingobacterium</taxon>
    </lineage>
</organism>
<evidence type="ECO:0000256" key="1">
    <source>
        <dbReference type="ARBA" id="ARBA00023015"/>
    </source>
</evidence>